<evidence type="ECO:0000256" key="1">
    <source>
        <dbReference type="SAM" id="SignalP"/>
    </source>
</evidence>
<dbReference type="InterPro" id="IPR036937">
    <property type="entry name" value="Adhesion_dom_fimbrial_sf"/>
</dbReference>
<proteinExistence type="predicted"/>
<dbReference type="OrthoDB" id="8966046at2"/>
<protein>
    <submittedName>
        <fullName evidence="2">DUF1120 domain-containing protein</fullName>
    </submittedName>
</protein>
<dbReference type="Proteomes" id="UP000322822">
    <property type="component" value="Chromosome 1"/>
</dbReference>
<dbReference type="GO" id="GO:0009289">
    <property type="term" value="C:pilus"/>
    <property type="evidence" value="ECO:0007669"/>
    <property type="project" value="InterPro"/>
</dbReference>
<sequence length="224" mass="23655">MKPNIRTAALTLLPLTAILTAAFAADNADLTIKGSIRPSACSISLSDDALISFGTIFPSSLSQTSATRLASKPFTLSIQCDAPTKLALSLIDGRKGTANNGAGNAIYPSDSVWYGVGNVDGKNIGAYTIQRNDSTPANADGEVATRLYTTDGGDTWGRAQQVDWTEPGTRGHGWSVRDASAPGAFKTITQQWQLDFAIGKATDLPPLTSDIQLDGLVTFQIKYL</sequence>
<dbReference type="InterPro" id="IPR008966">
    <property type="entry name" value="Adhesion_dom_sf"/>
</dbReference>
<feature type="chain" id="PRO_5025052715" evidence="1">
    <location>
        <begin position="25"/>
        <end position="224"/>
    </location>
</feature>
<evidence type="ECO:0000313" key="3">
    <source>
        <dbReference type="Proteomes" id="UP000322822"/>
    </source>
</evidence>
<dbReference type="Gene3D" id="2.60.40.1090">
    <property type="entry name" value="Fimbrial-type adhesion domain"/>
    <property type="match status" value="1"/>
</dbReference>
<gene>
    <name evidence="2" type="ORF">FOB72_10170</name>
</gene>
<organism evidence="2 3">
    <name type="scientific">Cupriavidus pauculus</name>
    <dbReference type="NCBI Taxonomy" id="82633"/>
    <lineage>
        <taxon>Bacteria</taxon>
        <taxon>Pseudomonadati</taxon>
        <taxon>Pseudomonadota</taxon>
        <taxon>Betaproteobacteria</taxon>
        <taxon>Burkholderiales</taxon>
        <taxon>Burkholderiaceae</taxon>
        <taxon>Cupriavidus</taxon>
    </lineage>
</organism>
<reference evidence="2 3" key="1">
    <citation type="submission" date="2019-09" db="EMBL/GenBank/DDBJ databases">
        <title>FDA dAtabase for Regulatory Grade micrObial Sequences (FDA-ARGOS): Supporting development and validation of Infectious Disease Dx tests.</title>
        <authorList>
            <person name="Sciortino C."/>
            <person name="Tallon L."/>
            <person name="Sadzewicz L."/>
            <person name="Vavikolanu K."/>
            <person name="Mehta A."/>
            <person name="Aluvathingal J."/>
            <person name="Nadendla S."/>
            <person name="Nandy P."/>
            <person name="Geyer C."/>
            <person name="Yan Y."/>
            <person name="Sichtig H."/>
        </authorList>
    </citation>
    <scope>NUCLEOTIDE SEQUENCE [LARGE SCALE GENOMIC DNA]</scope>
    <source>
        <strain evidence="2 3">FDAARGOS_664</strain>
    </source>
</reference>
<dbReference type="EMBL" id="CP044065">
    <property type="protein sequence ID" value="QET02364.1"/>
    <property type="molecule type" value="Genomic_DNA"/>
</dbReference>
<evidence type="ECO:0000313" key="2">
    <source>
        <dbReference type="EMBL" id="QET02364.1"/>
    </source>
</evidence>
<dbReference type="GO" id="GO:0007155">
    <property type="term" value="P:cell adhesion"/>
    <property type="evidence" value="ECO:0007669"/>
    <property type="project" value="InterPro"/>
</dbReference>
<dbReference type="RefSeq" id="WP_150372398.1">
    <property type="nucleotide sequence ID" value="NZ_CP044065.1"/>
</dbReference>
<dbReference type="Pfam" id="PF06551">
    <property type="entry name" value="DUF1120"/>
    <property type="match status" value="1"/>
</dbReference>
<feature type="signal peptide" evidence="1">
    <location>
        <begin position="1"/>
        <end position="24"/>
    </location>
</feature>
<dbReference type="InterPro" id="IPR010546">
    <property type="entry name" value="DUF1120"/>
</dbReference>
<dbReference type="SUPFAM" id="SSF49401">
    <property type="entry name" value="Bacterial adhesins"/>
    <property type="match status" value="1"/>
</dbReference>
<keyword evidence="1" id="KW-0732">Signal</keyword>
<accession>A0A5P2H3W2</accession>
<name>A0A5P2H3W2_9BURK</name>
<dbReference type="AlphaFoldDB" id="A0A5P2H3W2"/>